<evidence type="ECO:0000256" key="2">
    <source>
        <dbReference type="ARBA" id="ARBA00022840"/>
    </source>
</evidence>
<protein>
    <recommendedName>
        <fullName evidence="4">AAA+ ATPase domain-containing protein</fullName>
    </recommendedName>
</protein>
<name>W1NHS3_AMBTC</name>
<dbReference type="InterPro" id="IPR051701">
    <property type="entry name" value="Mito_OM_Translocase_MSP1"/>
</dbReference>
<keyword evidence="3" id="KW-1133">Transmembrane helix</keyword>
<dbReference type="InterPro" id="IPR003959">
    <property type="entry name" value="ATPase_AAA_core"/>
</dbReference>
<dbReference type="SMART" id="SM00382">
    <property type="entry name" value="AAA"/>
    <property type="match status" value="1"/>
</dbReference>
<reference evidence="6" key="1">
    <citation type="journal article" date="2013" name="Science">
        <title>The Amborella genome and the evolution of flowering plants.</title>
        <authorList>
            <consortium name="Amborella Genome Project"/>
        </authorList>
    </citation>
    <scope>NUCLEOTIDE SEQUENCE [LARGE SCALE GENOMIC DNA]</scope>
</reference>
<dbReference type="PANTHER" id="PTHR45644:SF3">
    <property type="entry name" value="FI08533P-RELATED"/>
    <property type="match status" value="1"/>
</dbReference>
<keyword evidence="3" id="KW-0812">Transmembrane</keyword>
<keyword evidence="2" id="KW-0067">ATP-binding</keyword>
<dbReference type="OMA" id="HEATVMM"/>
<dbReference type="InterPro" id="IPR027417">
    <property type="entry name" value="P-loop_NTPase"/>
</dbReference>
<feature type="transmembrane region" description="Helical" evidence="3">
    <location>
        <begin position="12"/>
        <end position="31"/>
    </location>
</feature>
<dbReference type="PANTHER" id="PTHR45644">
    <property type="entry name" value="AAA ATPASE, PUTATIVE (AFU_ORTHOLOGUE AFUA_2G12920)-RELATED-RELATED"/>
    <property type="match status" value="1"/>
</dbReference>
<dbReference type="Proteomes" id="UP000017836">
    <property type="component" value="Unassembled WGS sequence"/>
</dbReference>
<accession>W1NHS3</accession>
<dbReference type="GO" id="GO:0016887">
    <property type="term" value="F:ATP hydrolysis activity"/>
    <property type="evidence" value="ECO:0007669"/>
    <property type="project" value="InterPro"/>
</dbReference>
<dbReference type="Gramene" id="ERM94739">
    <property type="protein sequence ID" value="ERM94739"/>
    <property type="gene ID" value="AMTR_s00011p00253490"/>
</dbReference>
<keyword evidence="1" id="KW-0547">Nucleotide-binding</keyword>
<evidence type="ECO:0000256" key="3">
    <source>
        <dbReference type="SAM" id="Phobius"/>
    </source>
</evidence>
<evidence type="ECO:0000313" key="5">
    <source>
        <dbReference type="EMBL" id="ERM94739.1"/>
    </source>
</evidence>
<dbReference type="InterPro" id="IPR003593">
    <property type="entry name" value="AAA+_ATPase"/>
</dbReference>
<evidence type="ECO:0000313" key="6">
    <source>
        <dbReference type="Proteomes" id="UP000017836"/>
    </source>
</evidence>
<dbReference type="AlphaFoldDB" id="W1NHS3"/>
<keyword evidence="3" id="KW-0472">Membrane</keyword>
<organism evidence="5 6">
    <name type="scientific">Amborella trichopoda</name>
    <dbReference type="NCBI Taxonomy" id="13333"/>
    <lineage>
        <taxon>Eukaryota</taxon>
        <taxon>Viridiplantae</taxon>
        <taxon>Streptophyta</taxon>
        <taxon>Embryophyta</taxon>
        <taxon>Tracheophyta</taxon>
        <taxon>Spermatophyta</taxon>
        <taxon>Magnoliopsida</taxon>
        <taxon>Amborellales</taxon>
        <taxon>Amborellaceae</taxon>
        <taxon>Amborella</taxon>
    </lineage>
</organism>
<dbReference type="SUPFAM" id="SSF52540">
    <property type="entry name" value="P-loop containing nucleoside triphosphate hydrolases"/>
    <property type="match status" value="1"/>
</dbReference>
<sequence>MGRRSRLPLGQELILCAISAALSYAILAVGLKQLDPNRESAKKAAEKKKELSKRLGRPIPSMNSYEDMVACDVINPDEIKVTFEAVGGLEKVKEDLHELIILPLQRPLLFLRGKLLAPQKGVLLYGPPGTGKTLLAKAIARESGSVFINVRVSNLMSKWFGDAQKLVTAVFTLAYKLQPAIIFIDEVDSLLGQRRNTEQETLTNMKTEFMTLWDGLTTDILPEYSNIWCHVSIVRHMSTRVDIGLT</sequence>
<dbReference type="eggNOG" id="KOG0737">
    <property type="taxonomic scope" value="Eukaryota"/>
</dbReference>
<dbReference type="HOGENOM" id="CLU_000688_21_14_1"/>
<dbReference type="Gene3D" id="3.40.50.300">
    <property type="entry name" value="P-loop containing nucleotide triphosphate hydrolases"/>
    <property type="match status" value="1"/>
</dbReference>
<dbReference type="STRING" id="13333.W1NHS3"/>
<feature type="domain" description="AAA+ ATPase" evidence="4">
    <location>
        <begin position="118"/>
        <end position="226"/>
    </location>
</feature>
<dbReference type="Pfam" id="PF00004">
    <property type="entry name" value="AAA"/>
    <property type="match status" value="1"/>
</dbReference>
<evidence type="ECO:0000259" key="4">
    <source>
        <dbReference type="SMART" id="SM00382"/>
    </source>
</evidence>
<dbReference type="GO" id="GO:0005524">
    <property type="term" value="F:ATP binding"/>
    <property type="evidence" value="ECO:0007669"/>
    <property type="project" value="UniProtKB-KW"/>
</dbReference>
<dbReference type="EMBL" id="KI397507">
    <property type="protein sequence ID" value="ERM94739.1"/>
    <property type="molecule type" value="Genomic_DNA"/>
</dbReference>
<evidence type="ECO:0000256" key="1">
    <source>
        <dbReference type="ARBA" id="ARBA00022741"/>
    </source>
</evidence>
<keyword evidence="6" id="KW-1185">Reference proteome</keyword>
<gene>
    <name evidence="5" type="ORF">AMTR_s00011p00253490</name>
</gene>
<proteinExistence type="predicted"/>